<evidence type="ECO:0000256" key="1">
    <source>
        <dbReference type="SAM" id="SignalP"/>
    </source>
</evidence>
<proteinExistence type="predicted"/>
<reference evidence="2 3" key="1">
    <citation type="submission" date="2018-08" db="EMBL/GenBank/DDBJ databases">
        <title>Chitinophaga sp. K20C18050901, a novel bacterium isolated from forest soil.</title>
        <authorList>
            <person name="Wang C."/>
        </authorList>
    </citation>
    <scope>NUCLEOTIDE SEQUENCE [LARGE SCALE GENOMIC DNA]</scope>
    <source>
        <strain evidence="2 3">K20C18050901</strain>
    </source>
</reference>
<evidence type="ECO:0008006" key="4">
    <source>
        <dbReference type="Google" id="ProtNLM"/>
    </source>
</evidence>
<gene>
    <name evidence="2" type="ORF">DXN04_19780</name>
</gene>
<accession>A0A3E1NZB8</accession>
<organism evidence="2 3">
    <name type="scientific">Chitinophaga silvisoli</name>
    <dbReference type="NCBI Taxonomy" id="2291814"/>
    <lineage>
        <taxon>Bacteria</taxon>
        <taxon>Pseudomonadati</taxon>
        <taxon>Bacteroidota</taxon>
        <taxon>Chitinophagia</taxon>
        <taxon>Chitinophagales</taxon>
        <taxon>Chitinophagaceae</taxon>
        <taxon>Chitinophaga</taxon>
    </lineage>
</organism>
<dbReference type="EMBL" id="QTJV01000007">
    <property type="protein sequence ID" value="RFM33269.1"/>
    <property type="molecule type" value="Genomic_DNA"/>
</dbReference>
<feature type="signal peptide" evidence="1">
    <location>
        <begin position="1"/>
        <end position="19"/>
    </location>
</feature>
<comment type="caution">
    <text evidence="2">The sequence shown here is derived from an EMBL/GenBank/DDBJ whole genome shotgun (WGS) entry which is preliminary data.</text>
</comment>
<evidence type="ECO:0000313" key="3">
    <source>
        <dbReference type="Proteomes" id="UP000261174"/>
    </source>
</evidence>
<dbReference type="Proteomes" id="UP000261174">
    <property type="component" value="Unassembled WGS sequence"/>
</dbReference>
<keyword evidence="3" id="KW-1185">Reference proteome</keyword>
<dbReference type="RefSeq" id="WP_116855120.1">
    <property type="nucleotide sequence ID" value="NZ_QTJV01000007.1"/>
</dbReference>
<name>A0A3E1NZB8_9BACT</name>
<dbReference type="AlphaFoldDB" id="A0A3E1NZB8"/>
<keyword evidence="1" id="KW-0732">Signal</keyword>
<feature type="chain" id="PRO_5017832309" description="DUF4136 domain-containing protein" evidence="1">
    <location>
        <begin position="20"/>
        <end position="191"/>
    </location>
</feature>
<protein>
    <recommendedName>
        <fullName evidence="4">DUF4136 domain-containing protein</fullName>
    </recommendedName>
</protein>
<dbReference type="OrthoDB" id="658354at2"/>
<sequence length="191" mass="21470">MRRLLFLCLFLMATVAAFAQRGVAILPFSINFGVPAGEVTPEMQEYSKKIGVFLQEALYNSIYAGGDTLQPASRTNKLFADAGIEPDQPYYLDKTGLCILLKVKYVIAVQVTFGKGADKAKKEGGPDWYKLTSDMDKSRGFRLEIFGSNGQSAWDYKENYSWNQLIVPNSQVIQPETYTRIKKQIEGFLQL</sequence>
<evidence type="ECO:0000313" key="2">
    <source>
        <dbReference type="EMBL" id="RFM33269.1"/>
    </source>
</evidence>